<dbReference type="GO" id="GO:0047355">
    <property type="term" value="F:CDP-glycerol glycerophosphotransferase activity"/>
    <property type="evidence" value="ECO:0007669"/>
    <property type="project" value="InterPro"/>
</dbReference>
<dbReference type="GO" id="GO:0005886">
    <property type="term" value="C:plasma membrane"/>
    <property type="evidence" value="ECO:0007669"/>
    <property type="project" value="UniProtKB-SubCell"/>
</dbReference>
<keyword evidence="8" id="KW-1185">Reference proteome</keyword>
<gene>
    <name evidence="7" type="ORF">OBO34_10045</name>
</gene>
<dbReference type="Pfam" id="PF04464">
    <property type="entry name" value="Glyphos_transf"/>
    <property type="match status" value="1"/>
</dbReference>
<dbReference type="PANTHER" id="PTHR37316:SF1">
    <property type="entry name" value="TEICHOIC ACID GLYCEROL-PHOSPHATE PRIMASE"/>
    <property type="match status" value="1"/>
</dbReference>
<dbReference type="RefSeq" id="WP_227754821.1">
    <property type="nucleotide sequence ID" value="NZ_JAOSHN010000004.1"/>
</dbReference>
<dbReference type="PANTHER" id="PTHR37316">
    <property type="entry name" value="TEICHOIC ACID GLYCEROL-PHOSPHATE PRIMASE"/>
    <property type="match status" value="1"/>
</dbReference>
<dbReference type="EMBL" id="JAOSHN010000004">
    <property type="protein sequence ID" value="MCU7378695.1"/>
    <property type="molecule type" value="Genomic_DNA"/>
</dbReference>
<evidence type="ECO:0000313" key="7">
    <source>
        <dbReference type="EMBL" id="MCU7378695.1"/>
    </source>
</evidence>
<comment type="subcellular location">
    <subcellularLocation>
        <location evidence="1">Cell membrane</location>
        <topology evidence="1">Peripheral membrane protein</topology>
    </subcellularLocation>
</comment>
<dbReference type="InterPro" id="IPR007554">
    <property type="entry name" value="Glycerophosphate_synth"/>
</dbReference>
<dbReference type="Gene3D" id="3.40.50.12580">
    <property type="match status" value="1"/>
</dbReference>
<keyword evidence="3" id="KW-1003">Cell membrane</keyword>
<name>A0A9J6QUS6_9FIRM</name>
<dbReference type="SUPFAM" id="SSF53756">
    <property type="entry name" value="UDP-Glycosyltransferase/glycogen phosphorylase"/>
    <property type="match status" value="1"/>
</dbReference>
<keyword evidence="5" id="KW-0777">Teichoic acid biosynthesis</keyword>
<dbReference type="AlphaFoldDB" id="A0A9J6QUS6"/>
<comment type="caution">
    <text evidence="7">The sequence shown here is derived from an EMBL/GenBank/DDBJ whole genome shotgun (WGS) entry which is preliminary data.</text>
</comment>
<organism evidence="7 8">
    <name type="scientific">Hominibacterium faecale</name>
    <dbReference type="NCBI Taxonomy" id="2839743"/>
    <lineage>
        <taxon>Bacteria</taxon>
        <taxon>Bacillati</taxon>
        <taxon>Bacillota</taxon>
        <taxon>Clostridia</taxon>
        <taxon>Peptostreptococcales</taxon>
        <taxon>Anaerovoracaceae</taxon>
        <taxon>Hominibacterium</taxon>
    </lineage>
</organism>
<proteinExistence type="inferred from homology"/>
<sequence length="386" mass="44866">MRIIILIGRLVLNVIYFFHKLFPIRNKVAIISRQSNEPTLDIRLISEELEQRKDIEVKVLCKTLESGMLSKIRYLFHMIGPQMHAFATSKVVVLDSYCIAASLLHHRSKLKIIQMWHAMGGFKKFGYSIIDKEEGSKGWIARTMRMHNNYDYILASSKESAIFFSEAFGYDLDHFKILPLPRTDLLRSAEFMTDTRRKIIETIPQLEERETILYAPTFRKDEAGIDGIDDLIREVDLERYNLIVALHPLMSGVQMPEQVITTQQFTTLELLSVCEYFITDYSAMIYEAALAAKPIFLYAYDFDQYTGKRGFYIDYCNDLPERPYFDPKEIMEAVKLHEYDVKRSISFGERYVAKTEEPCTVELADFINTLVKKHKPIVGTKGEKEI</sequence>
<evidence type="ECO:0000256" key="5">
    <source>
        <dbReference type="ARBA" id="ARBA00022944"/>
    </source>
</evidence>
<protein>
    <submittedName>
        <fullName evidence="7">CDP-glycerol glycerophosphotransferase family protein</fullName>
    </submittedName>
</protein>
<evidence type="ECO:0000256" key="2">
    <source>
        <dbReference type="ARBA" id="ARBA00010488"/>
    </source>
</evidence>
<dbReference type="Proteomes" id="UP001065549">
    <property type="component" value="Unassembled WGS sequence"/>
</dbReference>
<dbReference type="GO" id="GO:0019350">
    <property type="term" value="P:teichoic acid biosynthetic process"/>
    <property type="evidence" value="ECO:0007669"/>
    <property type="project" value="UniProtKB-KW"/>
</dbReference>
<evidence type="ECO:0000256" key="4">
    <source>
        <dbReference type="ARBA" id="ARBA00022679"/>
    </source>
</evidence>
<dbReference type="InterPro" id="IPR043149">
    <property type="entry name" value="TagF_N"/>
</dbReference>
<dbReference type="InterPro" id="IPR051612">
    <property type="entry name" value="Teichoic_Acid_Biosynth"/>
</dbReference>
<reference evidence="7" key="1">
    <citation type="submission" date="2022-09" db="EMBL/GenBank/DDBJ databases">
        <title>Culturomic study of gut microbiota in children with autism spectrum disorder.</title>
        <authorList>
            <person name="Efimov B.A."/>
            <person name="Chaplin A.V."/>
            <person name="Sokolova S.R."/>
            <person name="Pikina A.P."/>
            <person name="Korzhanova M."/>
            <person name="Belova V."/>
            <person name="Korostin D."/>
        </authorList>
    </citation>
    <scope>NUCLEOTIDE SEQUENCE</scope>
    <source>
        <strain evidence="7">ASD5510</strain>
    </source>
</reference>
<keyword evidence="4" id="KW-0808">Transferase</keyword>
<dbReference type="InterPro" id="IPR043148">
    <property type="entry name" value="TagF_C"/>
</dbReference>
<evidence type="ECO:0000256" key="3">
    <source>
        <dbReference type="ARBA" id="ARBA00022475"/>
    </source>
</evidence>
<evidence type="ECO:0000256" key="1">
    <source>
        <dbReference type="ARBA" id="ARBA00004202"/>
    </source>
</evidence>
<evidence type="ECO:0000313" key="8">
    <source>
        <dbReference type="Proteomes" id="UP001065549"/>
    </source>
</evidence>
<dbReference type="Gene3D" id="3.40.50.11820">
    <property type="match status" value="1"/>
</dbReference>
<keyword evidence="6" id="KW-0472">Membrane</keyword>
<evidence type="ECO:0000256" key="6">
    <source>
        <dbReference type="ARBA" id="ARBA00023136"/>
    </source>
</evidence>
<accession>A0A9J6QUS6</accession>
<comment type="similarity">
    <text evidence="2">Belongs to the CDP-glycerol glycerophosphotransferase family.</text>
</comment>